<keyword evidence="3" id="KW-0547">Nucleotide-binding</keyword>
<accession>A0A9D9INW1</accession>
<evidence type="ECO:0000256" key="2">
    <source>
        <dbReference type="ARBA" id="ARBA00022448"/>
    </source>
</evidence>
<dbReference type="Proteomes" id="UP000823598">
    <property type="component" value="Unassembled WGS sequence"/>
</dbReference>
<comment type="similarity">
    <text evidence="1">Belongs to the ABC transporter superfamily.</text>
</comment>
<evidence type="ECO:0000256" key="1">
    <source>
        <dbReference type="ARBA" id="ARBA00005417"/>
    </source>
</evidence>
<keyword evidence="4 6" id="KW-0067">ATP-binding</keyword>
<evidence type="ECO:0000313" key="7">
    <source>
        <dbReference type="Proteomes" id="UP000823598"/>
    </source>
</evidence>
<sequence length="234" mass="25965">MRFPDNDLIITADHITVEYGSTLALDDVSLAINSGDFVAITGPNGGGKSTLLKTLLKLIKPTSGTVSYYENGAPVESLHIGYLPQKSNIDNRFPITVEEVVASGLYGDRRNWRGRFSNAVQEKIDSTLRLMGVADLRNRVIGSLSGGQLQRTLLGRAVISGPEIVVLDEPLSYVDHNFIEQIYKIVEDISRRATVILVSHEMTVISEMANRHWIVDHTLHECHASHHYLKTECD</sequence>
<proteinExistence type="inferred from homology"/>
<dbReference type="GO" id="GO:0016887">
    <property type="term" value="F:ATP hydrolysis activity"/>
    <property type="evidence" value="ECO:0007669"/>
    <property type="project" value="InterPro"/>
</dbReference>
<dbReference type="PANTHER" id="PTHR42734:SF17">
    <property type="entry name" value="METAL TRANSPORT SYSTEM ATP-BINDING PROTEIN TM_0124-RELATED"/>
    <property type="match status" value="1"/>
</dbReference>
<dbReference type="InterPro" id="IPR050153">
    <property type="entry name" value="Metal_Ion_Import_ABC"/>
</dbReference>
<dbReference type="Gene3D" id="3.40.50.300">
    <property type="entry name" value="P-loop containing nucleotide triphosphate hydrolases"/>
    <property type="match status" value="1"/>
</dbReference>
<evidence type="ECO:0000259" key="5">
    <source>
        <dbReference type="PROSITE" id="PS50893"/>
    </source>
</evidence>
<reference evidence="6" key="1">
    <citation type="submission" date="2020-10" db="EMBL/GenBank/DDBJ databases">
        <authorList>
            <person name="Gilroy R."/>
        </authorList>
    </citation>
    <scope>NUCLEOTIDE SEQUENCE</scope>
    <source>
        <strain evidence="6">6919</strain>
    </source>
</reference>
<dbReference type="PROSITE" id="PS50893">
    <property type="entry name" value="ABC_TRANSPORTER_2"/>
    <property type="match status" value="1"/>
</dbReference>
<dbReference type="SMART" id="SM00382">
    <property type="entry name" value="AAA"/>
    <property type="match status" value="1"/>
</dbReference>
<protein>
    <submittedName>
        <fullName evidence="6">ATP-binding cassette domain-containing protein</fullName>
    </submittedName>
</protein>
<dbReference type="PANTHER" id="PTHR42734">
    <property type="entry name" value="METAL TRANSPORT SYSTEM ATP-BINDING PROTEIN TM_0124-RELATED"/>
    <property type="match status" value="1"/>
</dbReference>
<evidence type="ECO:0000256" key="3">
    <source>
        <dbReference type="ARBA" id="ARBA00022741"/>
    </source>
</evidence>
<evidence type="ECO:0000256" key="4">
    <source>
        <dbReference type="ARBA" id="ARBA00022840"/>
    </source>
</evidence>
<name>A0A9D9INW1_9BACT</name>
<dbReference type="InterPro" id="IPR003593">
    <property type="entry name" value="AAA+_ATPase"/>
</dbReference>
<dbReference type="GO" id="GO:0005524">
    <property type="term" value="F:ATP binding"/>
    <property type="evidence" value="ECO:0007669"/>
    <property type="project" value="UniProtKB-KW"/>
</dbReference>
<dbReference type="AlphaFoldDB" id="A0A9D9INW1"/>
<dbReference type="SUPFAM" id="SSF52540">
    <property type="entry name" value="P-loop containing nucleoside triphosphate hydrolases"/>
    <property type="match status" value="1"/>
</dbReference>
<gene>
    <name evidence="6" type="ORF">IAB88_04325</name>
</gene>
<comment type="caution">
    <text evidence="6">The sequence shown here is derived from an EMBL/GenBank/DDBJ whole genome shotgun (WGS) entry which is preliminary data.</text>
</comment>
<keyword evidence="2" id="KW-0813">Transport</keyword>
<organism evidence="6 7">
    <name type="scientific">Candidatus Limisoma faecipullorum</name>
    <dbReference type="NCBI Taxonomy" id="2840854"/>
    <lineage>
        <taxon>Bacteria</taxon>
        <taxon>Pseudomonadati</taxon>
        <taxon>Bacteroidota</taxon>
        <taxon>Bacteroidia</taxon>
        <taxon>Bacteroidales</taxon>
        <taxon>Candidatus Limisoma</taxon>
    </lineage>
</organism>
<evidence type="ECO:0000313" key="6">
    <source>
        <dbReference type="EMBL" id="MBO8476198.1"/>
    </source>
</evidence>
<feature type="domain" description="ABC transporter" evidence="5">
    <location>
        <begin position="10"/>
        <end position="232"/>
    </location>
</feature>
<dbReference type="InterPro" id="IPR027417">
    <property type="entry name" value="P-loop_NTPase"/>
</dbReference>
<dbReference type="Pfam" id="PF00005">
    <property type="entry name" value="ABC_tran"/>
    <property type="match status" value="1"/>
</dbReference>
<dbReference type="InterPro" id="IPR003439">
    <property type="entry name" value="ABC_transporter-like_ATP-bd"/>
</dbReference>
<dbReference type="EMBL" id="JADIMC010000050">
    <property type="protein sequence ID" value="MBO8476198.1"/>
    <property type="molecule type" value="Genomic_DNA"/>
</dbReference>
<reference evidence="6" key="2">
    <citation type="journal article" date="2021" name="PeerJ">
        <title>Extensive microbial diversity within the chicken gut microbiome revealed by metagenomics and culture.</title>
        <authorList>
            <person name="Gilroy R."/>
            <person name="Ravi A."/>
            <person name="Getino M."/>
            <person name="Pursley I."/>
            <person name="Horton D.L."/>
            <person name="Alikhan N.F."/>
            <person name="Baker D."/>
            <person name="Gharbi K."/>
            <person name="Hall N."/>
            <person name="Watson M."/>
            <person name="Adriaenssens E.M."/>
            <person name="Foster-Nyarko E."/>
            <person name="Jarju S."/>
            <person name="Secka A."/>
            <person name="Antonio M."/>
            <person name="Oren A."/>
            <person name="Chaudhuri R.R."/>
            <person name="La Ragione R."/>
            <person name="Hildebrand F."/>
            <person name="Pallen M.J."/>
        </authorList>
    </citation>
    <scope>NUCLEOTIDE SEQUENCE</scope>
    <source>
        <strain evidence="6">6919</strain>
    </source>
</reference>